<keyword evidence="1" id="KW-0732">Signal</keyword>
<sequence length="89" mass="10006">MMLLSSHQSPFIAIEFVFVLFCVVKSSSCCCTSVQSWIPNLGVIVRLSTPTYNHTIRSCSLHTFFIYLYLVPTLSVGALLQARKLTLDF</sequence>
<reference evidence="2 3" key="1">
    <citation type="submission" date="2024-01" db="EMBL/GenBank/DDBJ databases">
        <title>The genomes of 5 underutilized Papilionoideae crops provide insights into root nodulation and disease resistanc.</title>
        <authorList>
            <person name="Jiang F."/>
        </authorList>
    </citation>
    <scope>NUCLEOTIDE SEQUENCE [LARGE SCALE GENOMIC DNA]</scope>
    <source>
        <strain evidence="2">JINMINGXINNONG_FW02</strain>
        <tissue evidence="2">Leaves</tissue>
    </source>
</reference>
<organism evidence="2 3">
    <name type="scientific">Phaseolus coccineus</name>
    <name type="common">Scarlet runner bean</name>
    <name type="synonym">Phaseolus multiflorus</name>
    <dbReference type="NCBI Taxonomy" id="3886"/>
    <lineage>
        <taxon>Eukaryota</taxon>
        <taxon>Viridiplantae</taxon>
        <taxon>Streptophyta</taxon>
        <taxon>Embryophyta</taxon>
        <taxon>Tracheophyta</taxon>
        <taxon>Spermatophyta</taxon>
        <taxon>Magnoliopsida</taxon>
        <taxon>eudicotyledons</taxon>
        <taxon>Gunneridae</taxon>
        <taxon>Pentapetalae</taxon>
        <taxon>rosids</taxon>
        <taxon>fabids</taxon>
        <taxon>Fabales</taxon>
        <taxon>Fabaceae</taxon>
        <taxon>Papilionoideae</taxon>
        <taxon>50 kb inversion clade</taxon>
        <taxon>NPAAA clade</taxon>
        <taxon>indigoferoid/millettioid clade</taxon>
        <taxon>Phaseoleae</taxon>
        <taxon>Phaseolus</taxon>
    </lineage>
</organism>
<evidence type="ECO:0008006" key="4">
    <source>
        <dbReference type="Google" id="ProtNLM"/>
    </source>
</evidence>
<dbReference type="AlphaFoldDB" id="A0AAN9QY09"/>
<dbReference type="Proteomes" id="UP001374584">
    <property type="component" value="Unassembled WGS sequence"/>
</dbReference>
<keyword evidence="3" id="KW-1185">Reference proteome</keyword>
<protein>
    <recommendedName>
        <fullName evidence="4">Secreted protein</fullName>
    </recommendedName>
</protein>
<proteinExistence type="predicted"/>
<evidence type="ECO:0000313" key="3">
    <source>
        <dbReference type="Proteomes" id="UP001374584"/>
    </source>
</evidence>
<comment type="caution">
    <text evidence="2">The sequence shown here is derived from an EMBL/GenBank/DDBJ whole genome shotgun (WGS) entry which is preliminary data.</text>
</comment>
<evidence type="ECO:0000256" key="1">
    <source>
        <dbReference type="SAM" id="SignalP"/>
    </source>
</evidence>
<evidence type="ECO:0000313" key="2">
    <source>
        <dbReference type="EMBL" id="KAK7347238.1"/>
    </source>
</evidence>
<dbReference type="EMBL" id="JAYMYR010000008">
    <property type="protein sequence ID" value="KAK7347238.1"/>
    <property type="molecule type" value="Genomic_DNA"/>
</dbReference>
<gene>
    <name evidence="2" type="ORF">VNO80_21765</name>
</gene>
<name>A0AAN9QY09_PHACN</name>
<feature type="chain" id="PRO_5042822164" description="Secreted protein" evidence="1">
    <location>
        <begin position="30"/>
        <end position="89"/>
    </location>
</feature>
<accession>A0AAN9QY09</accession>
<feature type="signal peptide" evidence="1">
    <location>
        <begin position="1"/>
        <end position="29"/>
    </location>
</feature>